<evidence type="ECO:0000313" key="7">
    <source>
        <dbReference type="EMBL" id="TDH67956.1"/>
    </source>
</evidence>
<dbReference type="Pfam" id="PF00067">
    <property type="entry name" value="p450"/>
    <property type="match status" value="1"/>
</dbReference>
<dbReference type="InterPro" id="IPR002401">
    <property type="entry name" value="Cyt_P450_E_grp-I"/>
</dbReference>
<protein>
    <recommendedName>
        <fullName evidence="10">Cytochrome P450</fullName>
    </recommendedName>
</protein>
<sequence>MWSITSHSTTQQSTLLALSALTAIYASWKLINLPMPMPDPGMESLFHPASTLPILGNTLDVLLFNRYRMSDWINEQTDASNGHPWILQLLFQPPWIVLSMPCDLHDVFVDKFDVFEKGGTLADISFDVLGHGLLNVNGDKWKQQRRAASHLFSTTSIREIMEPVIQEKTLQLRDVLARCVDRQHCVSMKSLLGKFTSDVFTRIGFGVELNQLGGDVFIDERHPLDVALHAVQNRFQTPMWMWKLCRFLNLGAEKRLCDNMKIVNTMVRNIMVQSLSEKKSPTAKQNLLTLLMSNNGHINPQELQDTAVNFFIAGKDTTSFSLSWLIVMLNRHPRVLEKIREEIHAILPGLLTGDMDVPTLEDTQKLLYLDAVVKESVRLWSVSTYRCATRDTTLTSGAFIKKGTIVMVSKFAAARRTNVWGADAAEYRPERWFEEATGKPKNISPPQFITFSTGPRKCIGMRLAMLEMKTVLAVLFSRFDIETVEDPWKITYDFSFVLPVKGPLAVRVHQRSTK</sequence>
<keyword evidence="3 6" id="KW-0560">Oxidoreductase</keyword>
<comment type="cofactor">
    <cofactor evidence="5">
        <name>heme</name>
        <dbReference type="ChEBI" id="CHEBI:30413"/>
    </cofactor>
</comment>
<keyword evidence="9" id="KW-1185">Reference proteome</keyword>
<dbReference type="EMBL" id="SHOA02000013">
    <property type="protein sequence ID" value="TDH67995.1"/>
    <property type="molecule type" value="Genomic_DNA"/>
</dbReference>
<evidence type="ECO:0008006" key="10">
    <source>
        <dbReference type="Google" id="ProtNLM"/>
    </source>
</evidence>
<dbReference type="PRINTS" id="PR00385">
    <property type="entry name" value="P450"/>
</dbReference>
<comment type="caution">
    <text evidence="8">The sequence shown here is derived from an EMBL/GenBank/DDBJ whole genome shotgun (WGS) entry which is preliminary data.</text>
</comment>
<dbReference type="InterPro" id="IPR036396">
    <property type="entry name" value="Cyt_P450_sf"/>
</dbReference>
<dbReference type="GO" id="GO:0006629">
    <property type="term" value="P:lipid metabolic process"/>
    <property type="evidence" value="ECO:0007669"/>
    <property type="project" value="UniProtKB-ARBA"/>
</dbReference>
<accession>A0A976IDY7</accession>
<dbReference type="KEGG" id="blac:94353362"/>
<keyword evidence="2 5" id="KW-0479">Metal-binding</keyword>
<evidence type="ECO:0000313" key="8">
    <source>
        <dbReference type="EMBL" id="TDH67995.1"/>
    </source>
</evidence>
<dbReference type="InterPro" id="IPR017972">
    <property type="entry name" value="Cyt_P450_CS"/>
</dbReference>
<reference evidence="8 9" key="1">
    <citation type="journal article" date="2021" name="Genome Biol.">
        <title>AFLAP: assembly-free linkage analysis pipeline using k-mers from genome sequencing data.</title>
        <authorList>
            <person name="Fletcher K."/>
            <person name="Zhang L."/>
            <person name="Gil J."/>
            <person name="Han R."/>
            <person name="Cavanaugh K."/>
            <person name="Michelmore R."/>
        </authorList>
    </citation>
    <scope>NUCLEOTIDE SEQUENCE [LARGE SCALE GENOMIC DNA]</scope>
    <source>
        <strain evidence="8 9">SF5</strain>
    </source>
</reference>
<evidence type="ECO:0000256" key="2">
    <source>
        <dbReference type="ARBA" id="ARBA00022723"/>
    </source>
</evidence>
<dbReference type="CDD" id="cd11064">
    <property type="entry name" value="CYP86A"/>
    <property type="match status" value="1"/>
</dbReference>
<dbReference type="GO" id="GO:0005506">
    <property type="term" value="F:iron ion binding"/>
    <property type="evidence" value="ECO:0007669"/>
    <property type="project" value="InterPro"/>
</dbReference>
<dbReference type="PRINTS" id="PR00463">
    <property type="entry name" value="EP450I"/>
</dbReference>
<evidence type="ECO:0000313" key="9">
    <source>
        <dbReference type="Proteomes" id="UP000294530"/>
    </source>
</evidence>
<evidence type="ECO:0000256" key="1">
    <source>
        <dbReference type="ARBA" id="ARBA00010617"/>
    </source>
</evidence>
<evidence type="ECO:0000256" key="6">
    <source>
        <dbReference type="RuleBase" id="RU000461"/>
    </source>
</evidence>
<dbReference type="PANTHER" id="PTHR24296">
    <property type="entry name" value="CYTOCHROME P450"/>
    <property type="match status" value="1"/>
</dbReference>
<dbReference type="GO" id="GO:0004497">
    <property type="term" value="F:monooxygenase activity"/>
    <property type="evidence" value="ECO:0007669"/>
    <property type="project" value="UniProtKB-KW"/>
</dbReference>
<dbReference type="InterPro" id="IPR001128">
    <property type="entry name" value="Cyt_P450"/>
</dbReference>
<organism evidence="8 9">
    <name type="scientific">Bremia lactucae</name>
    <name type="common">Lettuce downy mildew</name>
    <dbReference type="NCBI Taxonomy" id="4779"/>
    <lineage>
        <taxon>Eukaryota</taxon>
        <taxon>Sar</taxon>
        <taxon>Stramenopiles</taxon>
        <taxon>Oomycota</taxon>
        <taxon>Peronosporomycetes</taxon>
        <taxon>Peronosporales</taxon>
        <taxon>Peronosporaceae</taxon>
        <taxon>Bremia</taxon>
    </lineage>
</organism>
<dbReference type="EMBL" id="SHOA02000013">
    <property type="protein sequence ID" value="TDH67956.1"/>
    <property type="molecule type" value="Genomic_DNA"/>
</dbReference>
<name>A0A976IDY7_BRELC</name>
<dbReference type="PROSITE" id="PS00086">
    <property type="entry name" value="CYTOCHROME_P450"/>
    <property type="match status" value="1"/>
</dbReference>
<keyword evidence="4 5" id="KW-0408">Iron</keyword>
<evidence type="ECO:0000256" key="5">
    <source>
        <dbReference type="PIRSR" id="PIRSR602401-1"/>
    </source>
</evidence>
<dbReference type="Proteomes" id="UP000294530">
    <property type="component" value="Unassembled WGS sequence"/>
</dbReference>
<gene>
    <name evidence="8" type="ORF">CCR75_009652</name>
    <name evidence="7" type="ORF">CCR75_009654</name>
</gene>
<dbReference type="GeneID" id="94353362"/>
<keyword evidence="5 6" id="KW-0349">Heme</keyword>
<dbReference type="SUPFAM" id="SSF48264">
    <property type="entry name" value="Cytochrome P450"/>
    <property type="match status" value="1"/>
</dbReference>
<reference evidence="8" key="2">
    <citation type="submission" date="2021-07" db="EMBL/GenBank/DDBJ databases">
        <authorList>
            <person name="Fletcher K."/>
        </authorList>
    </citation>
    <scope>NUCLEOTIDE SEQUENCE</scope>
    <source>
        <strain evidence="8">SF5</strain>
    </source>
</reference>
<evidence type="ECO:0000256" key="3">
    <source>
        <dbReference type="ARBA" id="ARBA00023002"/>
    </source>
</evidence>
<dbReference type="Gene3D" id="1.10.630.10">
    <property type="entry name" value="Cytochrome P450"/>
    <property type="match status" value="1"/>
</dbReference>
<dbReference type="GO" id="GO:0016705">
    <property type="term" value="F:oxidoreductase activity, acting on paired donors, with incorporation or reduction of molecular oxygen"/>
    <property type="evidence" value="ECO:0007669"/>
    <property type="project" value="InterPro"/>
</dbReference>
<proteinExistence type="inferred from homology"/>
<dbReference type="AlphaFoldDB" id="A0A976IDY7"/>
<comment type="similarity">
    <text evidence="1 6">Belongs to the cytochrome P450 family.</text>
</comment>
<evidence type="ECO:0000256" key="4">
    <source>
        <dbReference type="ARBA" id="ARBA00023004"/>
    </source>
</evidence>
<feature type="binding site" description="axial binding residue" evidence="5">
    <location>
        <position position="458"/>
    </location>
    <ligand>
        <name>heme</name>
        <dbReference type="ChEBI" id="CHEBI:30413"/>
    </ligand>
    <ligandPart>
        <name>Fe</name>
        <dbReference type="ChEBI" id="CHEBI:18248"/>
    </ligandPart>
</feature>
<dbReference type="OrthoDB" id="2843at2759"/>
<keyword evidence="6" id="KW-0503">Monooxygenase</keyword>
<dbReference type="GO" id="GO:0020037">
    <property type="term" value="F:heme binding"/>
    <property type="evidence" value="ECO:0007669"/>
    <property type="project" value="InterPro"/>
</dbReference>
<dbReference type="RefSeq" id="XP_067817494.1">
    <property type="nucleotide sequence ID" value="XM_067967691.1"/>
</dbReference>